<keyword evidence="3" id="KW-1185">Reference proteome</keyword>
<evidence type="ECO:0000313" key="3">
    <source>
        <dbReference type="Proteomes" id="UP000017246"/>
    </source>
</evidence>
<reference evidence="2" key="1">
    <citation type="journal article" date="2013" name="Nature">
        <title>The genomes of four tapeworm species reveal adaptations to parasitism.</title>
        <authorList>
            <person name="Tsai I.J."/>
            <person name="Zarowiecki M."/>
            <person name="Holroyd N."/>
            <person name="Garciarrubio A."/>
            <person name="Sanchez-Flores A."/>
            <person name="Brooks K.L."/>
            <person name="Tracey A."/>
            <person name="Bobes R.J."/>
            <person name="Fragoso G."/>
            <person name="Sciutto E."/>
            <person name="Aslett M."/>
            <person name="Beasley H."/>
            <person name="Bennett H.M."/>
            <person name="Cai J."/>
            <person name="Camicia F."/>
            <person name="Clark R."/>
            <person name="Cucher M."/>
            <person name="De Silva N."/>
            <person name="Day T.A."/>
            <person name="Deplazes P."/>
            <person name="Estrada K."/>
            <person name="Fernandez C."/>
            <person name="Holland P.W."/>
            <person name="Hou J."/>
            <person name="Hu S."/>
            <person name="Huckvale T."/>
            <person name="Hung S.S."/>
            <person name="Kamenetzky L."/>
            <person name="Keane J.A."/>
            <person name="Kiss F."/>
            <person name="Koziol U."/>
            <person name="Lambert O."/>
            <person name="Liu K."/>
            <person name="Luo X."/>
            <person name="Luo Y."/>
            <person name="Macchiaroli N."/>
            <person name="Nichol S."/>
            <person name="Paps J."/>
            <person name="Parkinson J."/>
            <person name="Pouchkina-Stantcheva N."/>
            <person name="Riddiford N."/>
            <person name="Rosenzvit M."/>
            <person name="Salinas G."/>
            <person name="Wasmuth J.D."/>
            <person name="Zamanian M."/>
            <person name="Zheng Y."/>
            <person name="Cai X."/>
            <person name="Soberon X."/>
            <person name="Olson P.D."/>
            <person name="Laclette J.P."/>
            <person name="Brehm K."/>
            <person name="Berriman M."/>
            <person name="Garciarrubio A."/>
            <person name="Bobes R.J."/>
            <person name="Fragoso G."/>
            <person name="Sanchez-Flores A."/>
            <person name="Estrada K."/>
            <person name="Cevallos M.A."/>
            <person name="Morett E."/>
            <person name="Gonzalez V."/>
            <person name="Portillo T."/>
            <person name="Ochoa-Leyva A."/>
            <person name="Jose M.V."/>
            <person name="Sciutto E."/>
            <person name="Landa A."/>
            <person name="Jimenez L."/>
            <person name="Valdes V."/>
            <person name="Carrero J.C."/>
            <person name="Larralde C."/>
            <person name="Morales-Montor J."/>
            <person name="Limon-Lason J."/>
            <person name="Soberon X."/>
            <person name="Laclette J.P."/>
        </authorList>
    </citation>
    <scope>NUCLEOTIDE SEQUENCE [LARGE SCALE GENOMIC DNA]</scope>
</reference>
<dbReference type="EMBL" id="LN902845">
    <property type="protein sequence ID" value="CUT99522.1"/>
    <property type="molecule type" value="Genomic_DNA"/>
</dbReference>
<evidence type="ECO:0000313" key="2">
    <source>
        <dbReference type="EMBL" id="CUT99522.1"/>
    </source>
</evidence>
<proteinExistence type="predicted"/>
<dbReference type="Proteomes" id="UP000017246">
    <property type="component" value="Unassembled WGS sequence"/>
</dbReference>
<reference evidence="2" key="2">
    <citation type="submission" date="2015-11" db="EMBL/GenBank/DDBJ databases">
        <authorList>
            <person name="Zhang Y."/>
            <person name="Guo Z."/>
        </authorList>
    </citation>
    <scope>NUCLEOTIDE SEQUENCE</scope>
</reference>
<accession>A0A068YA20</accession>
<keyword evidence="1" id="KW-0175">Coiled coil</keyword>
<evidence type="ECO:0000256" key="1">
    <source>
        <dbReference type="SAM" id="Coils"/>
    </source>
</evidence>
<sequence>MEKYEKEKTTQDVLKKQKVRINKLLLTLNDMSDEVERLTARLDVLDKCATNLRANRDFPSEKKIENMQRSIRGLQR</sequence>
<organism evidence="2 3">
    <name type="scientific">Echinococcus multilocularis</name>
    <name type="common">Fox tapeworm</name>
    <dbReference type="NCBI Taxonomy" id="6211"/>
    <lineage>
        <taxon>Eukaryota</taxon>
        <taxon>Metazoa</taxon>
        <taxon>Spiralia</taxon>
        <taxon>Lophotrochozoa</taxon>
        <taxon>Platyhelminthes</taxon>
        <taxon>Cestoda</taxon>
        <taxon>Eucestoda</taxon>
        <taxon>Cyclophyllidea</taxon>
        <taxon>Taeniidae</taxon>
        <taxon>Echinococcus</taxon>
    </lineage>
</organism>
<feature type="coiled-coil region" evidence="1">
    <location>
        <begin position="14"/>
        <end position="48"/>
    </location>
</feature>
<name>A0A068YA20_ECHMU</name>
<dbReference type="AlphaFoldDB" id="A0A068YA20"/>
<protein>
    <submittedName>
        <fullName evidence="2">Expressed protein</fullName>
    </submittedName>
</protein>